<comment type="similarity">
    <text evidence="4 14">Belongs to the GPAT/DAPAT family.</text>
</comment>
<dbReference type="STRING" id="1548547.BA177_14895"/>
<dbReference type="CDD" id="cd07993">
    <property type="entry name" value="LPLAT_DHAPAT-like"/>
    <property type="match status" value="1"/>
</dbReference>
<dbReference type="SUPFAM" id="SSF69593">
    <property type="entry name" value="Glycerol-3-phosphate (1)-acyltransferase"/>
    <property type="match status" value="1"/>
</dbReference>
<evidence type="ECO:0000256" key="8">
    <source>
        <dbReference type="ARBA" id="ARBA00022679"/>
    </source>
</evidence>
<dbReference type="InterPro" id="IPR045520">
    <property type="entry name" value="GPAT/DHAPAT_C"/>
</dbReference>
<dbReference type="PIRSF" id="PIRSF000437">
    <property type="entry name" value="GPAT_DHAPAT"/>
    <property type="match status" value="1"/>
</dbReference>
<comment type="catalytic activity">
    <reaction evidence="13 14">
        <text>sn-glycerol 3-phosphate + an acyl-CoA = a 1-acyl-sn-glycero-3-phosphate + CoA</text>
        <dbReference type="Rhea" id="RHEA:15325"/>
        <dbReference type="ChEBI" id="CHEBI:57287"/>
        <dbReference type="ChEBI" id="CHEBI:57597"/>
        <dbReference type="ChEBI" id="CHEBI:57970"/>
        <dbReference type="ChEBI" id="CHEBI:58342"/>
        <dbReference type="EC" id="2.3.1.15"/>
    </reaction>
</comment>
<feature type="short sequence motif" description="HXXXXD motif" evidence="14">
    <location>
        <begin position="310"/>
        <end position="315"/>
    </location>
</feature>
<dbReference type="InterPro" id="IPR041728">
    <property type="entry name" value="GPAT/DHAPAT_LPLAT"/>
</dbReference>
<evidence type="ECO:0000256" key="5">
    <source>
        <dbReference type="ARBA" id="ARBA00013113"/>
    </source>
</evidence>
<keyword evidence="17" id="KW-1185">Reference proteome</keyword>
<dbReference type="PIRSF" id="PIRSF500064">
    <property type="entry name" value="GPAT"/>
    <property type="match status" value="1"/>
</dbReference>
<evidence type="ECO:0000256" key="10">
    <source>
        <dbReference type="ARBA" id="ARBA00023209"/>
    </source>
</evidence>
<evidence type="ECO:0000313" key="16">
    <source>
        <dbReference type="EMBL" id="ANO52302.1"/>
    </source>
</evidence>
<dbReference type="GO" id="GO:0016024">
    <property type="term" value="P:CDP-diacylglycerol biosynthetic process"/>
    <property type="evidence" value="ECO:0007669"/>
    <property type="project" value="UniProtKB-UniRule"/>
</dbReference>
<evidence type="ECO:0000256" key="2">
    <source>
        <dbReference type="ARBA" id="ARBA00004765"/>
    </source>
</evidence>
<dbReference type="OrthoDB" id="335193at2"/>
<organism evidence="16 17">
    <name type="scientific">Woeseia oceani</name>
    <dbReference type="NCBI Taxonomy" id="1548547"/>
    <lineage>
        <taxon>Bacteria</taxon>
        <taxon>Pseudomonadati</taxon>
        <taxon>Pseudomonadota</taxon>
        <taxon>Gammaproteobacteria</taxon>
        <taxon>Woeseiales</taxon>
        <taxon>Woeseiaceae</taxon>
        <taxon>Woeseia</taxon>
    </lineage>
</organism>
<dbReference type="Proteomes" id="UP000092695">
    <property type="component" value="Chromosome"/>
</dbReference>
<keyword evidence="7 14" id="KW-1003">Cell membrane</keyword>
<evidence type="ECO:0000256" key="4">
    <source>
        <dbReference type="ARBA" id="ARBA00007937"/>
    </source>
</evidence>
<keyword evidence="14" id="KW-0443">Lipid metabolism</keyword>
<dbReference type="GO" id="GO:0006631">
    <property type="term" value="P:fatty acid metabolic process"/>
    <property type="evidence" value="ECO:0007669"/>
    <property type="project" value="TreeGrafter"/>
</dbReference>
<evidence type="ECO:0000256" key="11">
    <source>
        <dbReference type="ARBA" id="ARBA00023264"/>
    </source>
</evidence>
<dbReference type="Pfam" id="PF01553">
    <property type="entry name" value="Acyltransferase"/>
    <property type="match status" value="1"/>
</dbReference>
<evidence type="ECO:0000259" key="15">
    <source>
        <dbReference type="SMART" id="SM00563"/>
    </source>
</evidence>
<dbReference type="UniPathway" id="UPA00557">
    <property type="reaction ID" value="UER00612"/>
</dbReference>
<dbReference type="GO" id="GO:0004366">
    <property type="term" value="F:glycerol-3-phosphate O-acyltransferase activity"/>
    <property type="evidence" value="ECO:0007669"/>
    <property type="project" value="UniProtKB-UniRule"/>
</dbReference>
<dbReference type="EC" id="2.3.1.15" evidence="5 14"/>
<proteinExistence type="inferred from homology"/>
<dbReference type="PANTHER" id="PTHR12563:SF17">
    <property type="entry name" value="DIHYDROXYACETONE PHOSPHATE ACYLTRANSFERASE"/>
    <property type="match status" value="1"/>
</dbReference>
<dbReference type="SMART" id="SM00563">
    <property type="entry name" value="PlsC"/>
    <property type="match status" value="1"/>
</dbReference>
<dbReference type="PANTHER" id="PTHR12563">
    <property type="entry name" value="GLYCEROL-3-PHOSPHATE ACYLTRANSFERASE"/>
    <property type="match status" value="1"/>
</dbReference>
<evidence type="ECO:0000256" key="3">
    <source>
        <dbReference type="ARBA" id="ARBA00005189"/>
    </source>
</evidence>
<dbReference type="InterPro" id="IPR022284">
    <property type="entry name" value="GPAT/DHAPAT"/>
</dbReference>
<dbReference type="InterPro" id="IPR002123">
    <property type="entry name" value="Plipid/glycerol_acylTrfase"/>
</dbReference>
<comment type="pathway">
    <text evidence="2 14">Phospholipid metabolism; CDP-diacylglycerol biosynthesis; CDP-diacylglycerol from sn-glycerol 3-phosphate: step 1/3.</text>
</comment>
<dbReference type="NCBIfam" id="TIGR03703">
    <property type="entry name" value="plsB"/>
    <property type="match status" value="1"/>
</dbReference>
<sequence length="826" mass="93975">MSFARILLRPLYLLTGWVFSLWARPTVQPEVPAELLANCDAAVCYVLESGGLADMLALEQECRRHGLPSPSEPLEFAGISESSRTVVLRRRRGLLVQRPSRAGSTRLRRLVDAGVRQREQLLVFIPVAIYWGRSPDKERSWFKLLFSENWEVGGRTRKLLATVLHGRNTLLRFSDTLALDKIVQAETDKSVAWRKVSRILRVHFRQRRTATLGPDLSHRRTLANVVLRDPQVQKIIEAEAGDDPVALEKARKKARYYVEEIAAHISYPAIRILERFLAWLWNKIYDGIVLSHVERLQKIAEEKEVVYVPCHRSHIDYLLLGFTVYHQGLTIPHVAAGINLNMPVIGPILRRGGAFFLRRSFKGNRLYAAVFNAYLHQILVRGHSIEYFVEGGRSRTGRLLTPKGGMLAMTVHSYMQDPKREVVFAPVYFGYEKLIEGDAFIQELSGAEKKKESLFGLIRSMRALRENFGKVYVNVGEPIAVEPLLDEHNPNWREEAKQSEERPLWMNEVVDKLGARIMTGINSAAAVTPISLLATALLSTPKQSMGERELERQLKLSMDLLGRFHYSDSVTLPDWSPAEIIEHGVKLGVISRTRHALGDVIRMEEREAVLMTYFRNNVQHLFAIPASIACCFIQGRRLAHSELQRLVRLIYPFMKKELTLQWDIEDIDEVTTMAINALIDLEILKRDADGSTLVRPTAGSGKAFQLLMLGHSMVPMLQRFYLVIALLVRNGSGHLTRAALESLCQQSAQRLAMIYGLHSPDFFDRALFRDFIAQLRLQDVLRRNEEGRLEFDEDITRIGEDARLVLGEEIRHSILSLTFSDATDNS</sequence>
<comment type="subcellular location">
    <subcellularLocation>
        <location evidence="1 14">Cell membrane</location>
        <topology evidence="1 14">Peripheral membrane protein</topology>
        <orientation evidence="1 14">Cytoplasmic side</orientation>
    </subcellularLocation>
</comment>
<keyword evidence="11 14" id="KW-1208">Phospholipid metabolism</keyword>
<evidence type="ECO:0000256" key="7">
    <source>
        <dbReference type="ARBA" id="ARBA00022475"/>
    </source>
</evidence>
<dbReference type="Pfam" id="PF19277">
    <property type="entry name" value="GPAT_C"/>
    <property type="match status" value="1"/>
</dbReference>
<keyword evidence="14" id="KW-0444">Lipid biosynthesis</keyword>
<evidence type="ECO:0000313" key="17">
    <source>
        <dbReference type="Proteomes" id="UP000092695"/>
    </source>
</evidence>
<dbReference type="KEGG" id="woc:BA177_14895"/>
<comment type="domain">
    <text evidence="14">The HXXXXD motif is essential for acyltransferase activity and may constitute the binding site for the phosphate moiety of the glycerol-3-phosphate.</text>
</comment>
<dbReference type="AlphaFoldDB" id="A0A193LIH3"/>
<feature type="domain" description="Phospholipid/glycerol acyltransferase" evidence="15">
    <location>
        <begin position="305"/>
        <end position="432"/>
    </location>
</feature>
<evidence type="ECO:0000256" key="13">
    <source>
        <dbReference type="ARBA" id="ARBA00048427"/>
    </source>
</evidence>
<keyword evidence="9 14" id="KW-0472">Membrane</keyword>
<evidence type="ECO:0000256" key="9">
    <source>
        <dbReference type="ARBA" id="ARBA00023136"/>
    </source>
</evidence>
<evidence type="ECO:0000256" key="14">
    <source>
        <dbReference type="HAMAP-Rule" id="MF_00393"/>
    </source>
</evidence>
<dbReference type="InterPro" id="IPR028354">
    <property type="entry name" value="GPAT_PlsB"/>
</dbReference>
<evidence type="ECO:0000256" key="12">
    <source>
        <dbReference type="ARBA" id="ARBA00023315"/>
    </source>
</evidence>
<keyword evidence="8 14" id="KW-0808">Transferase</keyword>
<evidence type="ECO:0000256" key="1">
    <source>
        <dbReference type="ARBA" id="ARBA00004413"/>
    </source>
</evidence>
<dbReference type="GO" id="GO:0005886">
    <property type="term" value="C:plasma membrane"/>
    <property type="evidence" value="ECO:0007669"/>
    <property type="project" value="UniProtKB-SubCell"/>
</dbReference>
<reference evidence="16 17" key="1">
    <citation type="submission" date="2016-06" db="EMBL/GenBank/DDBJ databases">
        <title>Complete genome sequence of a deep-branching marine Gamma Proteobacterium Woeseia oceani type strain XK5.</title>
        <authorList>
            <person name="Mu D."/>
            <person name="Du Z."/>
        </authorList>
    </citation>
    <scope>NUCLEOTIDE SEQUENCE [LARGE SCALE GENOMIC DNA]</scope>
    <source>
        <strain evidence="16 17">XK5</strain>
    </source>
</reference>
<keyword evidence="10 14" id="KW-0594">Phospholipid biosynthesis</keyword>
<evidence type="ECO:0000256" key="6">
    <source>
        <dbReference type="ARBA" id="ARBA00013432"/>
    </source>
</evidence>
<dbReference type="EMBL" id="CP016268">
    <property type="protein sequence ID" value="ANO52302.1"/>
    <property type="molecule type" value="Genomic_DNA"/>
</dbReference>
<dbReference type="NCBIfam" id="NF003441">
    <property type="entry name" value="PRK04974.1"/>
    <property type="match status" value="1"/>
</dbReference>
<protein>
    <recommendedName>
        <fullName evidence="6 14">Glycerol-3-phosphate acyltransferase</fullName>
        <shortName evidence="14">GPAT</shortName>
        <ecNumber evidence="5 14">2.3.1.15</ecNumber>
    </recommendedName>
</protein>
<gene>
    <name evidence="14" type="primary">plsB</name>
    <name evidence="16" type="ORF">BA177_14895</name>
</gene>
<keyword evidence="12 14" id="KW-0012">Acyltransferase</keyword>
<accession>A0A193LIH3</accession>
<dbReference type="RefSeq" id="WP_068617480.1">
    <property type="nucleotide sequence ID" value="NZ_CP016268.1"/>
</dbReference>
<dbReference type="HAMAP" id="MF_00393">
    <property type="entry name" value="Glyc3P_acyltrans"/>
    <property type="match status" value="1"/>
</dbReference>
<comment type="pathway">
    <text evidence="3">Lipid metabolism.</text>
</comment>
<name>A0A193LIH3_9GAMM</name>